<reference evidence="3 4" key="1">
    <citation type="journal article" date="2019" name="Emerg. Microbes Infect.">
        <title>Comprehensive subspecies identification of 175 nontuberculous mycobacteria species based on 7547 genomic profiles.</title>
        <authorList>
            <person name="Matsumoto Y."/>
            <person name="Kinjo T."/>
            <person name="Motooka D."/>
            <person name="Nabeya D."/>
            <person name="Jung N."/>
            <person name="Uechi K."/>
            <person name="Horii T."/>
            <person name="Iida T."/>
            <person name="Fujita J."/>
            <person name="Nakamura S."/>
        </authorList>
    </citation>
    <scope>NUCLEOTIDE SEQUENCE [LARGE SCALE GENOMIC DNA]</scope>
    <source>
        <strain evidence="3 4">JCM 14233</strain>
    </source>
</reference>
<keyword evidence="2" id="KW-1133">Transmembrane helix</keyword>
<dbReference type="Pfam" id="PF12077">
    <property type="entry name" value="DUF3556"/>
    <property type="match status" value="1"/>
</dbReference>
<dbReference type="InterPro" id="IPR021941">
    <property type="entry name" value="DUF3556_TM"/>
</dbReference>
<accession>A0A7I7MP07</accession>
<feature type="transmembrane region" description="Helical" evidence="2">
    <location>
        <begin position="271"/>
        <end position="292"/>
    </location>
</feature>
<dbReference type="EMBL" id="AP022575">
    <property type="protein sequence ID" value="BBX73875.1"/>
    <property type="molecule type" value="Genomic_DNA"/>
</dbReference>
<dbReference type="Proteomes" id="UP000467236">
    <property type="component" value="Chromosome"/>
</dbReference>
<feature type="transmembrane region" description="Helical" evidence="2">
    <location>
        <begin position="198"/>
        <end position="220"/>
    </location>
</feature>
<feature type="transmembrane region" description="Helical" evidence="2">
    <location>
        <begin position="120"/>
        <end position="139"/>
    </location>
</feature>
<feature type="transmembrane region" description="Helical" evidence="2">
    <location>
        <begin position="20"/>
        <end position="40"/>
    </location>
</feature>
<protein>
    <submittedName>
        <fullName evidence="3">Membrane protein</fullName>
    </submittedName>
</protein>
<keyword evidence="4" id="KW-1185">Reference proteome</keyword>
<proteinExistence type="predicted"/>
<feature type="region of interest" description="Disordered" evidence="1">
    <location>
        <begin position="544"/>
        <end position="565"/>
    </location>
</feature>
<sequence>MQIVTRHWAEHGFGTPYAVYLLYLIKIGMYVAAAAAIISLTPGLGGLGRIADWWTQPIVYQKVIIFTLLFEVLGLGCGSGPLTGRFLPPIGGLLYWLRPNTIRLPPWPGKVPFTGGDRRTVVDVALYATVLISAVWALLSAGSPGPGGPGVTAVGDVGLINPALVVPTIVALALLGLRDKTIFLAARGEHYWLKLFVFFFPFTDQIAAFKIIMLCLWWGAATSKLNHHFPYVVAVMTSNNALLRSRLFNPIKHLLYRDHVNDLRPSWLPKLMAHVGGTTAEFLVPAALVLVADGHPWRWFLIGFMVIFHLNILSNLPMGVPLEWNVFFIFSLFYLFGHYGTIRATDLRSPLLLALVIAVVLVVIAGNLFPEKISFLPAMRYYAGNWATSVWCFRAGAEDTIEANVVKSSALVINQLARLYDANTAEIMADKVAAFRAMHTHGRALNGLLPRAIGDEADYTIREGEIVAGPLVGWNFGEGHLHNEQLVDAVQRRCNFADGDVRVIILEGQPIHQQRQWYRIVDAKTGLIEAGYVTVEDMLSRQPWPEPGDEFPVHVTTQRATPGTP</sequence>
<evidence type="ECO:0000256" key="2">
    <source>
        <dbReference type="SAM" id="Phobius"/>
    </source>
</evidence>
<evidence type="ECO:0000313" key="3">
    <source>
        <dbReference type="EMBL" id="BBX73875.1"/>
    </source>
</evidence>
<feature type="transmembrane region" description="Helical" evidence="2">
    <location>
        <begin position="159"/>
        <end position="177"/>
    </location>
</feature>
<keyword evidence="2" id="KW-0812">Transmembrane</keyword>
<evidence type="ECO:0000313" key="4">
    <source>
        <dbReference type="Proteomes" id="UP000467236"/>
    </source>
</evidence>
<evidence type="ECO:0000256" key="1">
    <source>
        <dbReference type="SAM" id="MobiDB-lite"/>
    </source>
</evidence>
<feature type="transmembrane region" description="Helical" evidence="2">
    <location>
        <begin position="322"/>
        <end position="339"/>
    </location>
</feature>
<dbReference type="AlphaFoldDB" id="A0A7I7MP07"/>
<dbReference type="KEGG" id="mshj:MSHI_17810"/>
<name>A0A7I7MP07_9MYCO</name>
<keyword evidence="2" id="KW-0472">Membrane</keyword>
<feature type="transmembrane region" description="Helical" evidence="2">
    <location>
        <begin position="299"/>
        <end position="316"/>
    </location>
</feature>
<feature type="compositionally biased region" description="Polar residues" evidence="1">
    <location>
        <begin position="555"/>
        <end position="565"/>
    </location>
</feature>
<organism evidence="3 4">
    <name type="scientific">Mycobacterium shinjukuense</name>
    <dbReference type="NCBI Taxonomy" id="398694"/>
    <lineage>
        <taxon>Bacteria</taxon>
        <taxon>Bacillati</taxon>
        <taxon>Actinomycetota</taxon>
        <taxon>Actinomycetes</taxon>
        <taxon>Mycobacteriales</taxon>
        <taxon>Mycobacteriaceae</taxon>
        <taxon>Mycobacterium</taxon>
    </lineage>
</organism>
<feature type="transmembrane region" description="Helical" evidence="2">
    <location>
        <begin position="351"/>
        <end position="369"/>
    </location>
</feature>
<gene>
    <name evidence="3" type="ORF">MSHI_17810</name>
</gene>